<dbReference type="Pfam" id="PF00551">
    <property type="entry name" value="Formyl_trans_N"/>
    <property type="match status" value="1"/>
</dbReference>
<dbReference type="GO" id="GO:0004644">
    <property type="term" value="F:phosphoribosylglycinamide formyltransferase activity"/>
    <property type="evidence" value="ECO:0007669"/>
    <property type="project" value="UniProtKB-UniRule"/>
</dbReference>
<gene>
    <name evidence="4" type="primary">purN</name>
    <name evidence="6" type="ORF">SAMN04487984_0858</name>
</gene>
<dbReference type="RefSeq" id="WP_084098937.1">
    <property type="nucleotide sequence ID" value="NZ_FWXK01000004.1"/>
</dbReference>
<dbReference type="SUPFAM" id="SSF53328">
    <property type="entry name" value="Formyltransferase"/>
    <property type="match status" value="1"/>
</dbReference>
<proteinExistence type="inferred from homology"/>
<evidence type="ECO:0000313" key="6">
    <source>
        <dbReference type="EMBL" id="SMC38653.1"/>
    </source>
</evidence>
<evidence type="ECO:0000313" key="7">
    <source>
        <dbReference type="Proteomes" id="UP000243884"/>
    </source>
</evidence>
<protein>
    <recommendedName>
        <fullName evidence="4">Phosphoribosylglycinamide formyltransferase</fullName>
        <ecNumber evidence="4">2.1.2.2</ecNumber>
    </recommendedName>
    <alternativeName>
        <fullName evidence="4">5'-phosphoribosylglycinamide transformylase</fullName>
    </alternativeName>
    <alternativeName>
        <fullName evidence="4">GAR transformylase</fullName>
        <shortName evidence="4">GART</shortName>
    </alternativeName>
</protein>
<evidence type="ECO:0000256" key="1">
    <source>
        <dbReference type="ARBA" id="ARBA00005054"/>
    </source>
</evidence>
<dbReference type="CDD" id="cd08645">
    <property type="entry name" value="FMT_core_GART"/>
    <property type="match status" value="1"/>
</dbReference>
<dbReference type="OrthoDB" id="9806170at2"/>
<sequence>MWPKLAVMASGNGSNFEALVKATQNHTLEAEIVCLVCDHADAYVIERAKHLQIPAIILEPRDFKDKNHYERAIVKGLEAYDVDVIILAGYMRIVTPYMLDKYPGHILNIHPALLPHFPGRQGIQDAWDAGVSQTGVTVHLIDSGIDSGPILAQQTVDITEDDTLETLEAKIHQVEQRLYAKTIQEFLQAEKEK</sequence>
<feature type="site" description="Raises pKa of active site His" evidence="4">
    <location>
        <position position="146"/>
    </location>
</feature>
<keyword evidence="3 4" id="KW-0658">Purine biosynthesis</keyword>
<dbReference type="InterPro" id="IPR002376">
    <property type="entry name" value="Formyl_transf_N"/>
</dbReference>
<feature type="binding site" evidence="4">
    <location>
        <position position="66"/>
    </location>
    <ligand>
        <name>(6R)-10-formyltetrahydrofolate</name>
        <dbReference type="ChEBI" id="CHEBI:195366"/>
    </ligand>
</feature>
<evidence type="ECO:0000256" key="2">
    <source>
        <dbReference type="ARBA" id="ARBA00022679"/>
    </source>
</evidence>
<feature type="binding site" evidence="4">
    <location>
        <position position="108"/>
    </location>
    <ligand>
        <name>(6R)-10-formyltetrahydrofolate</name>
        <dbReference type="ChEBI" id="CHEBI:195366"/>
    </ligand>
</feature>
<feature type="domain" description="Formyl transferase N-terminal" evidence="5">
    <location>
        <begin position="4"/>
        <end position="182"/>
    </location>
</feature>
<comment type="function">
    <text evidence="4">Catalyzes the transfer of a formyl group from 10-formyltetrahydrofolate to 5-phospho-ribosyl-glycinamide (GAR), producing 5-phospho-ribosyl-N-formylglycinamide (FGAR) and tetrahydrofolate.</text>
</comment>
<dbReference type="UniPathway" id="UPA00074">
    <property type="reaction ID" value="UER00126"/>
</dbReference>
<keyword evidence="2 4" id="KW-0808">Transferase</keyword>
<dbReference type="Proteomes" id="UP000243884">
    <property type="component" value="Unassembled WGS sequence"/>
</dbReference>
<dbReference type="InterPro" id="IPR004607">
    <property type="entry name" value="GART"/>
</dbReference>
<feature type="active site" description="Proton donor" evidence="4">
    <location>
        <position position="110"/>
    </location>
</feature>
<dbReference type="EMBL" id="FWXK01000004">
    <property type="protein sequence ID" value="SMC38653.1"/>
    <property type="molecule type" value="Genomic_DNA"/>
</dbReference>
<feature type="binding site" evidence="4">
    <location>
        <begin position="13"/>
        <end position="15"/>
    </location>
    <ligand>
        <name>N(1)-(5-phospho-beta-D-ribosyl)glycinamide</name>
        <dbReference type="ChEBI" id="CHEBI:143788"/>
    </ligand>
</feature>
<dbReference type="PANTHER" id="PTHR43369:SF2">
    <property type="entry name" value="PHOSPHORIBOSYLGLYCINAMIDE FORMYLTRANSFERASE"/>
    <property type="match status" value="1"/>
</dbReference>
<name>A0A1W1YR82_9LACT</name>
<keyword evidence="7" id="KW-1185">Reference proteome</keyword>
<comment type="catalytic activity">
    <reaction evidence="4">
        <text>N(1)-(5-phospho-beta-D-ribosyl)glycinamide + (6R)-10-formyltetrahydrofolate = N(2)-formyl-N(1)-(5-phospho-beta-D-ribosyl)glycinamide + (6S)-5,6,7,8-tetrahydrofolate + H(+)</text>
        <dbReference type="Rhea" id="RHEA:15053"/>
        <dbReference type="ChEBI" id="CHEBI:15378"/>
        <dbReference type="ChEBI" id="CHEBI:57453"/>
        <dbReference type="ChEBI" id="CHEBI:143788"/>
        <dbReference type="ChEBI" id="CHEBI:147286"/>
        <dbReference type="ChEBI" id="CHEBI:195366"/>
        <dbReference type="EC" id="2.1.2.2"/>
    </reaction>
</comment>
<dbReference type="EC" id="2.1.2.2" evidence="4"/>
<dbReference type="PANTHER" id="PTHR43369">
    <property type="entry name" value="PHOSPHORIBOSYLGLYCINAMIDE FORMYLTRANSFERASE"/>
    <property type="match status" value="1"/>
</dbReference>
<comment type="similarity">
    <text evidence="4">Belongs to the GART family.</text>
</comment>
<dbReference type="InterPro" id="IPR036477">
    <property type="entry name" value="Formyl_transf_N_sf"/>
</dbReference>
<evidence type="ECO:0000256" key="4">
    <source>
        <dbReference type="HAMAP-Rule" id="MF_01930"/>
    </source>
</evidence>
<accession>A0A1W1YR82</accession>
<dbReference type="GO" id="GO:0006189">
    <property type="term" value="P:'de novo' IMP biosynthetic process"/>
    <property type="evidence" value="ECO:0007669"/>
    <property type="project" value="UniProtKB-UniRule"/>
</dbReference>
<dbReference type="AlphaFoldDB" id="A0A1W1YR82"/>
<dbReference type="Gene3D" id="3.40.50.170">
    <property type="entry name" value="Formyl transferase, N-terminal domain"/>
    <property type="match status" value="1"/>
</dbReference>
<reference evidence="7" key="1">
    <citation type="submission" date="2017-04" db="EMBL/GenBank/DDBJ databases">
        <authorList>
            <person name="Varghese N."/>
            <person name="Submissions S."/>
        </authorList>
    </citation>
    <scope>NUCLEOTIDE SEQUENCE [LARGE SCALE GENOMIC DNA]</scope>
    <source>
        <strain evidence="7">DSM 21500</strain>
    </source>
</reference>
<comment type="pathway">
    <text evidence="1 4">Purine metabolism; IMP biosynthesis via de novo pathway; N(2)-formyl-N(1)-(5-phospho-D-ribosyl)glycinamide from N(1)-(5-phospho-D-ribosyl)glycinamide (10-formyl THF route): step 1/1.</text>
</comment>
<dbReference type="GO" id="GO:0005829">
    <property type="term" value="C:cytosol"/>
    <property type="evidence" value="ECO:0007669"/>
    <property type="project" value="TreeGrafter"/>
</dbReference>
<evidence type="ECO:0000259" key="5">
    <source>
        <dbReference type="Pfam" id="PF00551"/>
    </source>
</evidence>
<organism evidence="6 7">
    <name type="scientific">Aerococcus suis</name>
    <dbReference type="NCBI Taxonomy" id="371602"/>
    <lineage>
        <taxon>Bacteria</taxon>
        <taxon>Bacillati</taxon>
        <taxon>Bacillota</taxon>
        <taxon>Bacilli</taxon>
        <taxon>Lactobacillales</taxon>
        <taxon>Aerococcaceae</taxon>
        <taxon>Aerococcus</taxon>
    </lineage>
</organism>
<evidence type="ECO:0000256" key="3">
    <source>
        <dbReference type="ARBA" id="ARBA00022755"/>
    </source>
</evidence>
<dbReference type="STRING" id="371602.SAMN04487984_0858"/>
<dbReference type="NCBIfam" id="TIGR00639">
    <property type="entry name" value="PurN"/>
    <property type="match status" value="1"/>
</dbReference>
<feature type="binding site" evidence="4">
    <location>
        <begin position="91"/>
        <end position="94"/>
    </location>
    <ligand>
        <name>(6R)-10-formyltetrahydrofolate</name>
        <dbReference type="ChEBI" id="CHEBI:195366"/>
    </ligand>
</feature>
<dbReference type="HAMAP" id="MF_01930">
    <property type="entry name" value="PurN"/>
    <property type="match status" value="1"/>
</dbReference>